<comment type="caution">
    <text evidence="1">The sequence shown here is derived from an EMBL/GenBank/DDBJ whole genome shotgun (WGS) entry which is preliminary data.</text>
</comment>
<name>A0ABD0R2G8_CIRMR</name>
<evidence type="ECO:0000313" key="2">
    <source>
        <dbReference type="Proteomes" id="UP001529510"/>
    </source>
</evidence>
<feature type="non-terminal residue" evidence="1">
    <location>
        <position position="61"/>
    </location>
</feature>
<accession>A0ABD0R2G8</accession>
<gene>
    <name evidence="1" type="ORF">M9458_010473</name>
</gene>
<dbReference type="EMBL" id="JAMKFB020000005">
    <property type="protein sequence ID" value="KAL0192177.1"/>
    <property type="molecule type" value="Genomic_DNA"/>
</dbReference>
<keyword evidence="2" id="KW-1185">Reference proteome</keyword>
<dbReference type="Proteomes" id="UP001529510">
    <property type="component" value="Unassembled WGS sequence"/>
</dbReference>
<protein>
    <submittedName>
        <fullName evidence="1">Uncharacterized protein</fullName>
    </submittedName>
</protein>
<reference evidence="1 2" key="1">
    <citation type="submission" date="2024-05" db="EMBL/GenBank/DDBJ databases">
        <title>Genome sequencing and assembly of Indian major carp, Cirrhinus mrigala (Hamilton, 1822).</title>
        <authorList>
            <person name="Mohindra V."/>
            <person name="Chowdhury L.M."/>
            <person name="Lal K."/>
            <person name="Jena J.K."/>
        </authorList>
    </citation>
    <scope>NUCLEOTIDE SEQUENCE [LARGE SCALE GENOMIC DNA]</scope>
    <source>
        <strain evidence="1">CM1030</strain>
        <tissue evidence="1">Blood</tissue>
    </source>
</reference>
<dbReference type="PANTHER" id="PTHR46130:SF2">
    <property type="entry name" value="PAPPALYSIN-1"/>
    <property type="match status" value="1"/>
</dbReference>
<evidence type="ECO:0000313" key="1">
    <source>
        <dbReference type="EMBL" id="KAL0192177.1"/>
    </source>
</evidence>
<dbReference type="InterPro" id="IPR043543">
    <property type="entry name" value="PAPPA/PAPPA2"/>
</dbReference>
<dbReference type="AlphaFoldDB" id="A0ABD0R2G8"/>
<sequence>TDSTVTITCADRKWNKQVSCEPVDCGLPDKYHVHPAHFDFPEGTTYGKKSTFQCKEPAQLV</sequence>
<proteinExistence type="predicted"/>
<dbReference type="PANTHER" id="PTHR46130">
    <property type="entry name" value="LAMGL DOMAIN-CONTAINING PROTEIN"/>
    <property type="match status" value="1"/>
</dbReference>
<organism evidence="1 2">
    <name type="scientific">Cirrhinus mrigala</name>
    <name type="common">Mrigala</name>
    <dbReference type="NCBI Taxonomy" id="683832"/>
    <lineage>
        <taxon>Eukaryota</taxon>
        <taxon>Metazoa</taxon>
        <taxon>Chordata</taxon>
        <taxon>Craniata</taxon>
        <taxon>Vertebrata</taxon>
        <taxon>Euteleostomi</taxon>
        <taxon>Actinopterygii</taxon>
        <taxon>Neopterygii</taxon>
        <taxon>Teleostei</taxon>
        <taxon>Ostariophysi</taxon>
        <taxon>Cypriniformes</taxon>
        <taxon>Cyprinidae</taxon>
        <taxon>Labeoninae</taxon>
        <taxon>Labeonini</taxon>
        <taxon>Cirrhinus</taxon>
    </lineage>
</organism>
<feature type="non-terminal residue" evidence="1">
    <location>
        <position position="1"/>
    </location>
</feature>